<evidence type="ECO:0000313" key="7">
    <source>
        <dbReference type="EMBL" id="TNV83379.1"/>
    </source>
</evidence>
<feature type="coiled-coil region" evidence="4">
    <location>
        <begin position="170"/>
        <end position="315"/>
    </location>
</feature>
<evidence type="ECO:0000256" key="5">
    <source>
        <dbReference type="SAM" id="MobiDB-lite"/>
    </source>
</evidence>
<organism evidence="7 8">
    <name type="scientific">Halteria grandinella</name>
    <dbReference type="NCBI Taxonomy" id="5974"/>
    <lineage>
        <taxon>Eukaryota</taxon>
        <taxon>Sar</taxon>
        <taxon>Alveolata</taxon>
        <taxon>Ciliophora</taxon>
        <taxon>Intramacronucleata</taxon>
        <taxon>Spirotrichea</taxon>
        <taxon>Stichotrichia</taxon>
        <taxon>Sporadotrichida</taxon>
        <taxon>Halteriidae</taxon>
        <taxon>Halteria</taxon>
    </lineage>
</organism>
<dbReference type="GO" id="GO:0060271">
    <property type="term" value="P:cilium assembly"/>
    <property type="evidence" value="ECO:0007669"/>
    <property type="project" value="TreeGrafter"/>
</dbReference>
<keyword evidence="2 4" id="KW-0175">Coiled coil</keyword>
<dbReference type="Pfam" id="PF13870">
    <property type="entry name" value="CCDC113_CCDC96_CC"/>
    <property type="match status" value="1"/>
</dbReference>
<proteinExistence type="predicted"/>
<feature type="coiled-coil region" evidence="4">
    <location>
        <begin position="92"/>
        <end position="130"/>
    </location>
</feature>
<gene>
    <name evidence="7" type="ORF">FGO68_gene100</name>
</gene>
<dbReference type="OrthoDB" id="10254794at2759"/>
<feature type="coiled-coil region" evidence="4">
    <location>
        <begin position="7"/>
        <end position="41"/>
    </location>
</feature>
<evidence type="ECO:0000256" key="4">
    <source>
        <dbReference type="SAM" id="Coils"/>
    </source>
</evidence>
<evidence type="ECO:0000259" key="6">
    <source>
        <dbReference type="Pfam" id="PF13870"/>
    </source>
</evidence>
<dbReference type="Proteomes" id="UP000785679">
    <property type="component" value="Unassembled WGS sequence"/>
</dbReference>
<dbReference type="PANTHER" id="PTHR15654">
    <property type="entry name" value="COILED-COIL DOMAIN-CONTAINING PROTEIN 113-RELATED"/>
    <property type="match status" value="1"/>
</dbReference>
<protein>
    <recommendedName>
        <fullName evidence="6">CCDC113/CCDC96 coiled-coil domain-containing protein</fullName>
    </recommendedName>
</protein>
<dbReference type="EMBL" id="RRYP01003891">
    <property type="protein sequence ID" value="TNV83379.1"/>
    <property type="molecule type" value="Genomic_DNA"/>
</dbReference>
<dbReference type="GO" id="GO:0005930">
    <property type="term" value="C:axoneme"/>
    <property type="evidence" value="ECO:0007669"/>
    <property type="project" value="TreeGrafter"/>
</dbReference>
<evidence type="ECO:0000256" key="1">
    <source>
        <dbReference type="ARBA" id="ARBA00004138"/>
    </source>
</evidence>
<keyword evidence="8" id="KW-1185">Reference proteome</keyword>
<keyword evidence="3" id="KW-0966">Cell projection</keyword>
<feature type="domain" description="CCDC113/CCDC96 coiled-coil" evidence="6">
    <location>
        <begin position="158"/>
        <end position="330"/>
    </location>
</feature>
<comment type="caution">
    <text evidence="7">The sequence shown here is derived from an EMBL/GenBank/DDBJ whole genome shotgun (WGS) entry which is preliminary data.</text>
</comment>
<dbReference type="InterPro" id="IPR051885">
    <property type="entry name" value="CC_CF"/>
</dbReference>
<evidence type="ECO:0000256" key="2">
    <source>
        <dbReference type="ARBA" id="ARBA00023054"/>
    </source>
</evidence>
<dbReference type="AlphaFoldDB" id="A0A8J8P064"/>
<dbReference type="PANTHER" id="PTHR15654:SF1">
    <property type="entry name" value="COILED-COIL DOMAIN-CONTAINING PROTEIN 96"/>
    <property type="match status" value="1"/>
</dbReference>
<accession>A0A8J8P064</accession>
<dbReference type="GO" id="GO:0036064">
    <property type="term" value="C:ciliary basal body"/>
    <property type="evidence" value="ECO:0007669"/>
    <property type="project" value="TreeGrafter"/>
</dbReference>
<sequence length="340" mass="39936">MDEITNLNQQAELRRELIATIEEAIREQEGLKKHNMDLQHQIMLMEPASFDAQSSSAGHGAEGGANKADAQQMNEHKYLNTLANVHQVRFNLKETQDRYNKMASELQAKLNEKQAKCEEIQSQFKELKRSVAQNAVYSRTGKKISQQYIQMKEQAEFQKDEEVTQFRLQNIALRNRLANKEKILKKKEQLADGLHLIDFEQLKIENQTLNEKIEERNEELHKLRKKITTTVVILSHTREKLQYVQEQNRTQNEKLKGLNDELNDEKIMLSKMKKDREVLGKENQKLRQQTGIVNKKSLKTDYDHREEEIRSLSERIIGLEEYHSRLYKVIDNAEQLQLTK</sequence>
<dbReference type="InterPro" id="IPR025254">
    <property type="entry name" value="CCDC113/CCDC96_CC"/>
</dbReference>
<evidence type="ECO:0000256" key="3">
    <source>
        <dbReference type="ARBA" id="ARBA00023273"/>
    </source>
</evidence>
<reference evidence="7" key="1">
    <citation type="submission" date="2019-06" db="EMBL/GenBank/DDBJ databases">
        <authorList>
            <person name="Zheng W."/>
        </authorList>
    </citation>
    <scope>NUCLEOTIDE SEQUENCE</scope>
    <source>
        <strain evidence="7">QDHG01</strain>
    </source>
</reference>
<name>A0A8J8P064_HALGN</name>
<feature type="region of interest" description="Disordered" evidence="5">
    <location>
        <begin position="50"/>
        <end position="69"/>
    </location>
</feature>
<comment type="subcellular location">
    <subcellularLocation>
        <location evidence="1">Cell projection</location>
        <location evidence="1">Cilium</location>
    </subcellularLocation>
</comment>
<evidence type="ECO:0000313" key="8">
    <source>
        <dbReference type="Proteomes" id="UP000785679"/>
    </source>
</evidence>